<keyword evidence="5" id="KW-1185">Reference proteome</keyword>
<gene>
    <name evidence="4" type="primary">Dgri\GH22333</name>
    <name evidence="4" type="ORF">Dgri_GH22333</name>
</gene>
<dbReference type="Proteomes" id="UP000001070">
    <property type="component" value="Unassembled WGS sequence"/>
</dbReference>
<organism evidence="5">
    <name type="scientific">Drosophila grimshawi</name>
    <name type="common">Hawaiian fruit fly</name>
    <name type="synonym">Idiomyia grimshawi</name>
    <dbReference type="NCBI Taxonomy" id="7222"/>
    <lineage>
        <taxon>Eukaryota</taxon>
        <taxon>Metazoa</taxon>
        <taxon>Ecdysozoa</taxon>
        <taxon>Arthropoda</taxon>
        <taxon>Hexapoda</taxon>
        <taxon>Insecta</taxon>
        <taxon>Pterygota</taxon>
        <taxon>Neoptera</taxon>
        <taxon>Endopterygota</taxon>
        <taxon>Diptera</taxon>
        <taxon>Brachycera</taxon>
        <taxon>Muscomorpha</taxon>
        <taxon>Ephydroidea</taxon>
        <taxon>Drosophilidae</taxon>
        <taxon>Drosophila</taxon>
        <taxon>Hawaiian Drosophila</taxon>
    </lineage>
</organism>
<evidence type="ECO:0000313" key="4">
    <source>
        <dbReference type="EMBL" id="EDV98568.1"/>
    </source>
</evidence>
<dbReference type="Gene3D" id="1.25.40.10">
    <property type="entry name" value="Tetratricopeptide repeat domain"/>
    <property type="match status" value="1"/>
</dbReference>
<dbReference type="EMBL" id="CH916378">
    <property type="protein sequence ID" value="EDV98568.1"/>
    <property type="molecule type" value="Genomic_DNA"/>
</dbReference>
<dbReference type="InParanoid" id="B4JYV3"/>
<dbReference type="InterPro" id="IPR011990">
    <property type="entry name" value="TPR-like_helical_dom_sf"/>
</dbReference>
<dbReference type="GO" id="GO:0005929">
    <property type="term" value="C:cilium"/>
    <property type="evidence" value="ECO:0007669"/>
    <property type="project" value="GOC"/>
</dbReference>
<dbReference type="Pfam" id="PF25062">
    <property type="entry name" value="ARM_TT21_N"/>
    <property type="match status" value="1"/>
</dbReference>
<feature type="domain" description="Tetratricopeptide repeat protein 21A/21B second ARM" evidence="2">
    <location>
        <begin position="126"/>
        <end position="172"/>
    </location>
</feature>
<dbReference type="OrthoDB" id="10259630at2759"/>
<protein>
    <submittedName>
        <fullName evidence="4">GH22333</fullName>
    </submittedName>
</protein>
<evidence type="ECO:0000313" key="5">
    <source>
        <dbReference type="Proteomes" id="UP000001070"/>
    </source>
</evidence>
<dbReference type="Pfam" id="PF25060">
    <property type="entry name" value="ARM_TT21_2nd"/>
    <property type="match status" value="1"/>
</dbReference>
<evidence type="ECO:0000256" key="1">
    <source>
        <dbReference type="ARBA" id="ARBA00010935"/>
    </source>
</evidence>
<proteinExistence type="inferred from homology"/>
<dbReference type="HOGENOM" id="CLU_732091_0_0_1"/>
<dbReference type="AlphaFoldDB" id="B4JYV3"/>
<dbReference type="PANTHER" id="PTHR14699:SF0">
    <property type="entry name" value="TETRATRICOPEPTIDE REPEAT PROTEIN 21 HOMOLOG"/>
    <property type="match status" value="1"/>
</dbReference>
<dbReference type="InterPro" id="IPR040364">
    <property type="entry name" value="TTC21A/TTC21B"/>
</dbReference>
<dbReference type="SMR" id="B4JYV3"/>
<evidence type="ECO:0000259" key="2">
    <source>
        <dbReference type="Pfam" id="PF25060"/>
    </source>
</evidence>
<sequence length="378" mass="43029">MRIDANFDAALVLKAWTELSSSSDRSANGKLQNMLEGCISRSNGKNIDATLALVRFFQKRRQFEASLLLINKLSIRFPDISIPLIEKMETQMAALDWDYSLDTAIRVINMEPFNVAALRTKGLLHIALFLRAKVDFLCGEYSKAISRLQQILKLFGDTFTEAHLLLAQILVETKQYPKALEYLELSLAQTFTVRERPMYHLLKGIILKHQNKLSEAHQCFLYALQLLGGMSTSLQFHDFVSQTDNTLSSSDKMTLYIELIYVLRDIGDTQGIFESERILQYAAEEFSDTPEIGRLVIAHSQLMLEKCNVSEAISLLSTIKPDQPYFIQARTHLANIYLRHQKDRSAFSKCFKELVEARPESKSFLMLGEAYLSIQGGH</sequence>
<dbReference type="GO" id="GO:0035721">
    <property type="term" value="P:intraciliary retrograde transport"/>
    <property type="evidence" value="ECO:0007669"/>
    <property type="project" value="TreeGrafter"/>
</dbReference>
<comment type="similarity">
    <text evidence="1">Belongs to the TTC21 family.</text>
</comment>
<dbReference type="PANTHER" id="PTHR14699">
    <property type="entry name" value="STI2 PROTEIN-RELATED"/>
    <property type="match status" value="1"/>
</dbReference>
<dbReference type="SUPFAM" id="SSF48452">
    <property type="entry name" value="TPR-like"/>
    <property type="match status" value="1"/>
</dbReference>
<dbReference type="Pfam" id="PF25058">
    <property type="entry name" value="ARM_TT21"/>
    <property type="match status" value="1"/>
</dbReference>
<evidence type="ECO:0000259" key="3">
    <source>
        <dbReference type="Pfam" id="PF25062"/>
    </source>
</evidence>
<accession>B4JYV3</accession>
<dbReference type="InterPro" id="IPR019734">
    <property type="entry name" value="TPR_rpt"/>
</dbReference>
<feature type="domain" description="Tetratricopeptide repeat protein 21A/21B N-terminal ARM repeat" evidence="3">
    <location>
        <begin position="6"/>
        <end position="99"/>
    </location>
</feature>
<dbReference type="InterPro" id="IPR056832">
    <property type="entry name" value="ARM_TT21_2nd"/>
</dbReference>
<dbReference type="GO" id="GO:0061512">
    <property type="term" value="P:protein localization to cilium"/>
    <property type="evidence" value="ECO:0007669"/>
    <property type="project" value="TreeGrafter"/>
</dbReference>
<name>B4JYV3_DROGR</name>
<reference evidence="4 5" key="1">
    <citation type="journal article" date="2007" name="Nature">
        <title>Evolution of genes and genomes on the Drosophila phylogeny.</title>
        <authorList>
            <consortium name="Drosophila 12 Genomes Consortium"/>
            <person name="Clark A.G."/>
            <person name="Eisen M.B."/>
            <person name="Smith D.R."/>
            <person name="Bergman C.M."/>
            <person name="Oliver B."/>
            <person name="Markow T.A."/>
            <person name="Kaufman T.C."/>
            <person name="Kellis M."/>
            <person name="Gelbart W."/>
            <person name="Iyer V.N."/>
            <person name="Pollard D.A."/>
            <person name="Sackton T.B."/>
            <person name="Larracuente A.M."/>
            <person name="Singh N.D."/>
            <person name="Abad J.P."/>
            <person name="Abt D.N."/>
            <person name="Adryan B."/>
            <person name="Aguade M."/>
            <person name="Akashi H."/>
            <person name="Anderson W.W."/>
            <person name="Aquadro C.F."/>
            <person name="Ardell D.H."/>
            <person name="Arguello R."/>
            <person name="Artieri C.G."/>
            <person name="Barbash D.A."/>
            <person name="Barker D."/>
            <person name="Barsanti P."/>
            <person name="Batterham P."/>
            <person name="Batzoglou S."/>
            <person name="Begun D."/>
            <person name="Bhutkar A."/>
            <person name="Blanco E."/>
            <person name="Bosak S.A."/>
            <person name="Bradley R.K."/>
            <person name="Brand A.D."/>
            <person name="Brent M.R."/>
            <person name="Brooks A.N."/>
            <person name="Brown R.H."/>
            <person name="Butlin R.K."/>
            <person name="Caggese C."/>
            <person name="Calvi B.R."/>
            <person name="Bernardo de Carvalho A."/>
            <person name="Caspi A."/>
            <person name="Castrezana S."/>
            <person name="Celniker S.E."/>
            <person name="Chang J.L."/>
            <person name="Chapple C."/>
            <person name="Chatterji S."/>
            <person name="Chinwalla A."/>
            <person name="Civetta A."/>
            <person name="Clifton S.W."/>
            <person name="Comeron J.M."/>
            <person name="Costello J.C."/>
            <person name="Coyne J.A."/>
            <person name="Daub J."/>
            <person name="David R.G."/>
            <person name="Delcher A.L."/>
            <person name="Delehaunty K."/>
            <person name="Do C.B."/>
            <person name="Ebling H."/>
            <person name="Edwards K."/>
            <person name="Eickbush T."/>
            <person name="Evans J.D."/>
            <person name="Filipski A."/>
            <person name="Findeiss S."/>
            <person name="Freyhult E."/>
            <person name="Fulton L."/>
            <person name="Fulton R."/>
            <person name="Garcia A.C."/>
            <person name="Gardiner A."/>
            <person name="Garfield D.A."/>
            <person name="Garvin B.E."/>
            <person name="Gibson G."/>
            <person name="Gilbert D."/>
            <person name="Gnerre S."/>
            <person name="Godfrey J."/>
            <person name="Good R."/>
            <person name="Gotea V."/>
            <person name="Gravely B."/>
            <person name="Greenberg A.J."/>
            <person name="Griffiths-Jones S."/>
            <person name="Gross S."/>
            <person name="Guigo R."/>
            <person name="Gustafson E.A."/>
            <person name="Haerty W."/>
            <person name="Hahn M.W."/>
            <person name="Halligan D.L."/>
            <person name="Halpern A.L."/>
            <person name="Halter G.M."/>
            <person name="Han M.V."/>
            <person name="Heger A."/>
            <person name="Hillier L."/>
            <person name="Hinrichs A.S."/>
            <person name="Holmes I."/>
            <person name="Hoskins R.A."/>
            <person name="Hubisz M.J."/>
            <person name="Hultmark D."/>
            <person name="Huntley M.A."/>
            <person name="Jaffe D.B."/>
            <person name="Jagadeeshan S."/>
            <person name="Jeck W.R."/>
            <person name="Johnson J."/>
            <person name="Jones C.D."/>
            <person name="Jordan W.C."/>
            <person name="Karpen G.H."/>
            <person name="Kataoka E."/>
            <person name="Keightley P.D."/>
            <person name="Kheradpour P."/>
            <person name="Kirkness E.F."/>
            <person name="Koerich L.B."/>
            <person name="Kristiansen K."/>
            <person name="Kudrna D."/>
            <person name="Kulathinal R.J."/>
            <person name="Kumar S."/>
            <person name="Kwok R."/>
            <person name="Lander E."/>
            <person name="Langley C.H."/>
            <person name="Lapoint R."/>
            <person name="Lazzaro B.P."/>
            <person name="Lee S.J."/>
            <person name="Levesque L."/>
            <person name="Li R."/>
            <person name="Lin C.F."/>
            <person name="Lin M.F."/>
            <person name="Lindblad-Toh K."/>
            <person name="Llopart A."/>
            <person name="Long M."/>
            <person name="Low L."/>
            <person name="Lozovsky E."/>
            <person name="Lu J."/>
            <person name="Luo M."/>
            <person name="Machado C.A."/>
            <person name="Makalowski W."/>
            <person name="Marzo M."/>
            <person name="Matsuda M."/>
            <person name="Matzkin L."/>
            <person name="McAllister B."/>
            <person name="McBride C.S."/>
            <person name="McKernan B."/>
            <person name="McKernan K."/>
            <person name="Mendez-Lago M."/>
            <person name="Minx P."/>
            <person name="Mollenhauer M.U."/>
            <person name="Montooth K."/>
            <person name="Mount S.M."/>
            <person name="Mu X."/>
            <person name="Myers E."/>
            <person name="Negre B."/>
            <person name="Newfeld S."/>
            <person name="Nielsen R."/>
            <person name="Noor M.A."/>
            <person name="O'Grady P."/>
            <person name="Pachter L."/>
            <person name="Papaceit M."/>
            <person name="Parisi M.J."/>
            <person name="Parisi M."/>
            <person name="Parts L."/>
            <person name="Pedersen J.S."/>
            <person name="Pesole G."/>
            <person name="Phillippy A.M."/>
            <person name="Ponting C.P."/>
            <person name="Pop M."/>
            <person name="Porcelli D."/>
            <person name="Powell J.R."/>
            <person name="Prohaska S."/>
            <person name="Pruitt K."/>
            <person name="Puig M."/>
            <person name="Quesneville H."/>
            <person name="Ram K.R."/>
            <person name="Rand D."/>
            <person name="Rasmussen M.D."/>
            <person name="Reed L.K."/>
            <person name="Reenan R."/>
            <person name="Reily A."/>
            <person name="Remington K.A."/>
            <person name="Rieger T.T."/>
            <person name="Ritchie M.G."/>
            <person name="Robin C."/>
            <person name="Rogers Y.H."/>
            <person name="Rohde C."/>
            <person name="Rozas J."/>
            <person name="Rubenfield M.J."/>
            <person name="Ruiz A."/>
            <person name="Russo S."/>
            <person name="Salzberg S.L."/>
            <person name="Sanchez-Gracia A."/>
            <person name="Saranga D.J."/>
            <person name="Sato H."/>
            <person name="Schaeffer S.W."/>
            <person name="Schatz M.C."/>
            <person name="Schlenke T."/>
            <person name="Schwartz R."/>
            <person name="Segarra C."/>
            <person name="Singh R.S."/>
            <person name="Sirot L."/>
            <person name="Sirota M."/>
            <person name="Sisneros N.B."/>
            <person name="Smith C.D."/>
            <person name="Smith T.F."/>
            <person name="Spieth J."/>
            <person name="Stage D.E."/>
            <person name="Stark A."/>
            <person name="Stephan W."/>
            <person name="Strausberg R.L."/>
            <person name="Strempel S."/>
            <person name="Sturgill D."/>
            <person name="Sutton G."/>
            <person name="Sutton G.G."/>
            <person name="Tao W."/>
            <person name="Teichmann S."/>
            <person name="Tobari Y.N."/>
            <person name="Tomimura Y."/>
            <person name="Tsolas J.M."/>
            <person name="Valente V.L."/>
            <person name="Venter E."/>
            <person name="Venter J.C."/>
            <person name="Vicario S."/>
            <person name="Vieira F.G."/>
            <person name="Vilella A.J."/>
            <person name="Villasante A."/>
            <person name="Walenz B."/>
            <person name="Wang J."/>
            <person name="Wasserman M."/>
            <person name="Watts T."/>
            <person name="Wilson D."/>
            <person name="Wilson R.K."/>
            <person name="Wing R.A."/>
            <person name="Wolfner M.F."/>
            <person name="Wong A."/>
            <person name="Wong G.K."/>
            <person name="Wu C.I."/>
            <person name="Wu G."/>
            <person name="Yamamoto D."/>
            <person name="Yang H.P."/>
            <person name="Yang S.P."/>
            <person name="Yorke J.A."/>
            <person name="Yoshida K."/>
            <person name="Zdobnov E."/>
            <person name="Zhang P."/>
            <person name="Zhang Y."/>
            <person name="Zimin A.V."/>
            <person name="Baldwin J."/>
            <person name="Abdouelleil A."/>
            <person name="Abdulkadir J."/>
            <person name="Abebe A."/>
            <person name="Abera B."/>
            <person name="Abreu J."/>
            <person name="Acer S.C."/>
            <person name="Aftuck L."/>
            <person name="Alexander A."/>
            <person name="An P."/>
            <person name="Anderson E."/>
            <person name="Anderson S."/>
            <person name="Arachi H."/>
            <person name="Azer M."/>
            <person name="Bachantsang P."/>
            <person name="Barry A."/>
            <person name="Bayul T."/>
            <person name="Berlin A."/>
            <person name="Bessette D."/>
            <person name="Bloom T."/>
            <person name="Blye J."/>
            <person name="Boguslavskiy L."/>
            <person name="Bonnet C."/>
            <person name="Boukhgalter B."/>
            <person name="Bourzgui I."/>
            <person name="Brown A."/>
            <person name="Cahill P."/>
            <person name="Channer S."/>
            <person name="Cheshatsang Y."/>
            <person name="Chuda L."/>
            <person name="Citroen M."/>
            <person name="Collymore A."/>
            <person name="Cooke P."/>
            <person name="Costello M."/>
            <person name="D'Aco K."/>
            <person name="Daza R."/>
            <person name="De Haan G."/>
            <person name="DeGray S."/>
            <person name="DeMaso C."/>
            <person name="Dhargay N."/>
            <person name="Dooley K."/>
            <person name="Dooley E."/>
            <person name="Doricent M."/>
            <person name="Dorje P."/>
            <person name="Dorjee K."/>
            <person name="Dupes A."/>
            <person name="Elong R."/>
            <person name="Falk J."/>
            <person name="Farina A."/>
            <person name="Faro S."/>
            <person name="Ferguson D."/>
            <person name="Fisher S."/>
            <person name="Foley C.D."/>
            <person name="Franke A."/>
            <person name="Friedrich D."/>
            <person name="Gadbois L."/>
            <person name="Gearin G."/>
            <person name="Gearin C.R."/>
            <person name="Giannoukos G."/>
            <person name="Goode T."/>
            <person name="Graham J."/>
            <person name="Grandbois E."/>
            <person name="Grewal S."/>
            <person name="Gyaltsen K."/>
            <person name="Hafez N."/>
            <person name="Hagos B."/>
            <person name="Hall J."/>
            <person name="Henson C."/>
            <person name="Hollinger A."/>
            <person name="Honan T."/>
            <person name="Huard M.D."/>
            <person name="Hughes L."/>
            <person name="Hurhula B."/>
            <person name="Husby M.E."/>
            <person name="Kamat A."/>
            <person name="Kanga B."/>
            <person name="Kashin S."/>
            <person name="Khazanovich D."/>
            <person name="Kisner P."/>
            <person name="Lance K."/>
            <person name="Lara M."/>
            <person name="Lee W."/>
            <person name="Lennon N."/>
            <person name="Letendre F."/>
            <person name="LeVine R."/>
            <person name="Lipovsky A."/>
            <person name="Liu X."/>
            <person name="Liu J."/>
            <person name="Liu S."/>
            <person name="Lokyitsang T."/>
            <person name="Lokyitsang Y."/>
            <person name="Lubonja R."/>
            <person name="Lui A."/>
            <person name="MacDonald P."/>
            <person name="Magnisalis V."/>
            <person name="Maru K."/>
            <person name="Matthews C."/>
            <person name="McCusker W."/>
            <person name="McDonough S."/>
            <person name="Mehta T."/>
            <person name="Meldrim J."/>
            <person name="Meneus L."/>
            <person name="Mihai O."/>
            <person name="Mihalev A."/>
            <person name="Mihova T."/>
            <person name="Mittelman R."/>
            <person name="Mlenga V."/>
            <person name="Montmayeur A."/>
            <person name="Mulrain L."/>
            <person name="Navidi A."/>
            <person name="Naylor J."/>
            <person name="Negash T."/>
            <person name="Nguyen T."/>
            <person name="Nguyen N."/>
            <person name="Nicol R."/>
            <person name="Norbu C."/>
            <person name="Norbu N."/>
            <person name="Novod N."/>
            <person name="O'Neill B."/>
            <person name="Osman S."/>
            <person name="Markiewicz E."/>
            <person name="Oyono O.L."/>
            <person name="Patti C."/>
            <person name="Phunkhang P."/>
            <person name="Pierre F."/>
            <person name="Priest M."/>
            <person name="Raghuraman S."/>
            <person name="Rege F."/>
            <person name="Reyes R."/>
            <person name="Rise C."/>
            <person name="Rogov P."/>
            <person name="Ross K."/>
            <person name="Ryan E."/>
            <person name="Settipalli S."/>
            <person name="Shea T."/>
            <person name="Sherpa N."/>
            <person name="Shi L."/>
            <person name="Shih D."/>
            <person name="Sparrow T."/>
            <person name="Spaulding J."/>
            <person name="Stalker J."/>
            <person name="Stange-Thomann N."/>
            <person name="Stavropoulos S."/>
            <person name="Stone C."/>
            <person name="Strader C."/>
            <person name="Tesfaye S."/>
            <person name="Thomson T."/>
            <person name="Thoulutsang Y."/>
            <person name="Thoulutsang D."/>
            <person name="Topham K."/>
            <person name="Topping I."/>
            <person name="Tsamla T."/>
            <person name="Vassiliev H."/>
            <person name="Vo A."/>
            <person name="Wangchuk T."/>
            <person name="Wangdi T."/>
            <person name="Weiand M."/>
            <person name="Wilkinson J."/>
            <person name="Wilson A."/>
            <person name="Yadav S."/>
            <person name="Young G."/>
            <person name="Yu Q."/>
            <person name="Zembek L."/>
            <person name="Zhong D."/>
            <person name="Zimmer A."/>
            <person name="Zwirko Z."/>
            <person name="Jaffe D.B."/>
            <person name="Alvarez P."/>
            <person name="Brockman W."/>
            <person name="Butler J."/>
            <person name="Chin C."/>
            <person name="Gnerre S."/>
            <person name="Grabherr M."/>
            <person name="Kleber M."/>
            <person name="Mauceli E."/>
            <person name="MacCallum I."/>
        </authorList>
    </citation>
    <scope>NUCLEOTIDE SEQUENCE [LARGE SCALE GENOMIC DNA]</scope>
    <source>
        <strain evidence="5">Tucson 15287-2541.00</strain>
    </source>
</reference>
<dbReference type="eggNOG" id="ENOG502QQAB">
    <property type="taxonomic scope" value="Eukaryota"/>
</dbReference>
<dbReference type="SMART" id="SM00028">
    <property type="entry name" value="TPR"/>
    <property type="match status" value="4"/>
</dbReference>
<dbReference type="GO" id="GO:0030991">
    <property type="term" value="C:intraciliary transport particle A"/>
    <property type="evidence" value="ECO:0007669"/>
    <property type="project" value="TreeGrafter"/>
</dbReference>
<dbReference type="STRING" id="7222.B4JYV3"/>
<dbReference type="InterPro" id="IPR056833">
    <property type="entry name" value="ARM_TT21_N"/>
</dbReference>